<dbReference type="EMBL" id="KV454013">
    <property type="protein sequence ID" value="ODV96251.1"/>
    <property type="molecule type" value="Genomic_DNA"/>
</dbReference>
<dbReference type="GO" id="GO:0006886">
    <property type="term" value="P:intracellular protein transport"/>
    <property type="evidence" value="ECO:0007669"/>
    <property type="project" value="InterPro"/>
</dbReference>
<dbReference type="PANTHER" id="PTHR10261">
    <property type="entry name" value="COATOMER SUBUNIT GAMMA"/>
    <property type="match status" value="1"/>
</dbReference>
<dbReference type="InterPro" id="IPR011989">
    <property type="entry name" value="ARM-like"/>
</dbReference>
<dbReference type="GO" id="GO:0006888">
    <property type="term" value="P:endoplasmic reticulum to Golgi vesicle-mediated transport"/>
    <property type="evidence" value="ECO:0007669"/>
    <property type="project" value="TreeGrafter"/>
</dbReference>
<keyword evidence="3" id="KW-1185">Reference proteome</keyword>
<dbReference type="OrthoDB" id="1074925at2759"/>
<feature type="domain" description="Clathrin/coatomer adaptor adaptin-like N-terminal" evidence="1">
    <location>
        <begin position="22"/>
        <end position="100"/>
    </location>
</feature>
<evidence type="ECO:0000259" key="1">
    <source>
        <dbReference type="Pfam" id="PF01602"/>
    </source>
</evidence>
<gene>
    <name evidence="2" type="ORF">PACTADRAFT_2542</name>
</gene>
<dbReference type="Proteomes" id="UP000094236">
    <property type="component" value="Unassembled WGS sequence"/>
</dbReference>
<sequence>MSTLSYKKFEDIDSGSLPDKMTVFQDCLHAFYIHQFTKRCRLLLSRLLRLSYLGHSLASQEATTLFFSISKLFQHKDSSLRQMVYLAIKELSVISEDVLM</sequence>
<dbReference type="GO" id="GO:0009306">
    <property type="term" value="P:protein secretion"/>
    <property type="evidence" value="ECO:0007669"/>
    <property type="project" value="TreeGrafter"/>
</dbReference>
<dbReference type="SUPFAM" id="SSF48371">
    <property type="entry name" value="ARM repeat"/>
    <property type="match status" value="1"/>
</dbReference>
<protein>
    <recommendedName>
        <fullName evidence="1">Clathrin/coatomer adaptor adaptin-like N-terminal domain-containing protein</fullName>
    </recommendedName>
</protein>
<dbReference type="GO" id="GO:0000139">
    <property type="term" value="C:Golgi membrane"/>
    <property type="evidence" value="ECO:0007669"/>
    <property type="project" value="TreeGrafter"/>
</dbReference>
<dbReference type="Pfam" id="PF01602">
    <property type="entry name" value="Adaptin_N"/>
    <property type="match status" value="1"/>
</dbReference>
<reference evidence="3" key="1">
    <citation type="submission" date="2016-05" db="EMBL/GenBank/DDBJ databases">
        <title>Comparative genomics of biotechnologically important yeasts.</title>
        <authorList>
            <consortium name="DOE Joint Genome Institute"/>
            <person name="Riley R."/>
            <person name="Haridas S."/>
            <person name="Wolfe K.H."/>
            <person name="Lopes M.R."/>
            <person name="Hittinger C.T."/>
            <person name="Goker M."/>
            <person name="Salamov A."/>
            <person name="Wisecaver J."/>
            <person name="Long T.M."/>
            <person name="Aerts A.L."/>
            <person name="Barry K."/>
            <person name="Choi C."/>
            <person name="Clum A."/>
            <person name="Coughlan A.Y."/>
            <person name="Deshpande S."/>
            <person name="Douglass A.P."/>
            <person name="Hanson S.J."/>
            <person name="Klenk H.-P."/>
            <person name="Labutti K."/>
            <person name="Lapidus A."/>
            <person name="Lindquist E."/>
            <person name="Lipzen A."/>
            <person name="Meier-Kolthoff J.P."/>
            <person name="Ohm R.A."/>
            <person name="Otillar R.P."/>
            <person name="Pangilinan J."/>
            <person name="Peng Y."/>
            <person name="Rokas A."/>
            <person name="Rosa C.A."/>
            <person name="Scheuner C."/>
            <person name="Sibirny A.A."/>
            <person name="Slot J.C."/>
            <person name="Stielow J.B."/>
            <person name="Sun H."/>
            <person name="Kurtzman C.P."/>
            <person name="Blackwell M."/>
            <person name="Grigoriev I.V."/>
            <person name="Jeffries T.W."/>
        </authorList>
    </citation>
    <scope>NUCLEOTIDE SEQUENCE [LARGE SCALE GENOMIC DNA]</scope>
    <source>
        <strain evidence="3">NRRL Y-2460</strain>
    </source>
</reference>
<proteinExistence type="predicted"/>
<feature type="non-terminal residue" evidence="2">
    <location>
        <position position="100"/>
    </location>
</feature>
<evidence type="ECO:0000313" key="3">
    <source>
        <dbReference type="Proteomes" id="UP000094236"/>
    </source>
</evidence>
<name>A0A1E4TWZ1_PACTA</name>
<organism evidence="2 3">
    <name type="scientific">Pachysolen tannophilus NRRL Y-2460</name>
    <dbReference type="NCBI Taxonomy" id="669874"/>
    <lineage>
        <taxon>Eukaryota</taxon>
        <taxon>Fungi</taxon>
        <taxon>Dikarya</taxon>
        <taxon>Ascomycota</taxon>
        <taxon>Saccharomycotina</taxon>
        <taxon>Pichiomycetes</taxon>
        <taxon>Pachysolenaceae</taxon>
        <taxon>Pachysolen</taxon>
    </lineage>
</organism>
<dbReference type="InterPro" id="IPR002553">
    <property type="entry name" value="Clathrin/coatomer_adapt-like_N"/>
</dbReference>
<dbReference type="InterPro" id="IPR017106">
    <property type="entry name" value="Coatomer_gsu"/>
</dbReference>
<dbReference type="PANTHER" id="PTHR10261:SF0">
    <property type="entry name" value="COATOMER SUBUNIT GAMMA-2"/>
    <property type="match status" value="1"/>
</dbReference>
<dbReference type="GO" id="GO:0006891">
    <property type="term" value="P:intra-Golgi vesicle-mediated transport"/>
    <property type="evidence" value="ECO:0007669"/>
    <property type="project" value="TreeGrafter"/>
</dbReference>
<dbReference type="GO" id="GO:0005793">
    <property type="term" value="C:endoplasmic reticulum-Golgi intermediate compartment"/>
    <property type="evidence" value="ECO:0007669"/>
    <property type="project" value="TreeGrafter"/>
</dbReference>
<dbReference type="AlphaFoldDB" id="A0A1E4TWZ1"/>
<dbReference type="STRING" id="669874.A0A1E4TWZ1"/>
<dbReference type="GO" id="GO:0030126">
    <property type="term" value="C:COPI vesicle coat"/>
    <property type="evidence" value="ECO:0007669"/>
    <property type="project" value="TreeGrafter"/>
</dbReference>
<dbReference type="Gene3D" id="1.25.10.10">
    <property type="entry name" value="Leucine-rich Repeat Variant"/>
    <property type="match status" value="1"/>
</dbReference>
<dbReference type="InterPro" id="IPR016024">
    <property type="entry name" value="ARM-type_fold"/>
</dbReference>
<dbReference type="GO" id="GO:0005783">
    <property type="term" value="C:endoplasmic reticulum"/>
    <property type="evidence" value="ECO:0007669"/>
    <property type="project" value="TreeGrafter"/>
</dbReference>
<evidence type="ECO:0000313" key="2">
    <source>
        <dbReference type="EMBL" id="ODV96251.1"/>
    </source>
</evidence>
<accession>A0A1E4TWZ1</accession>